<protein>
    <submittedName>
        <fullName evidence="6">Uncharacterized protein</fullName>
    </submittedName>
</protein>
<dbReference type="GO" id="GO:0000155">
    <property type="term" value="F:phosphorelay sensor kinase activity"/>
    <property type="evidence" value="ECO:0007669"/>
    <property type="project" value="InterPro"/>
</dbReference>
<gene>
    <name evidence="6" type="ORF">PSON_ATCC_30995.1.T1370053</name>
</gene>
<dbReference type="SMART" id="SM00448">
    <property type="entry name" value="REC"/>
    <property type="match status" value="1"/>
</dbReference>
<dbReference type="OrthoDB" id="60033at2759"/>
<name>A0A8S1R580_9CILI</name>
<dbReference type="PANTHER" id="PTHR43719:SF28">
    <property type="entry name" value="PEROXIDE STRESS-ACTIVATED HISTIDINE KINASE MAK1-RELATED"/>
    <property type="match status" value="1"/>
</dbReference>
<evidence type="ECO:0000259" key="5">
    <source>
        <dbReference type="PROSITE" id="PS50110"/>
    </source>
</evidence>
<evidence type="ECO:0000256" key="1">
    <source>
        <dbReference type="ARBA" id="ARBA00022553"/>
    </source>
</evidence>
<keyword evidence="3" id="KW-1133">Transmembrane helix</keyword>
<feature type="modified residue" description="4-aspartylphosphate" evidence="2">
    <location>
        <position position="715"/>
    </location>
</feature>
<dbReference type="InterPro" id="IPR001789">
    <property type="entry name" value="Sig_transdc_resp-reg_receiver"/>
</dbReference>
<keyword evidence="3" id="KW-0472">Membrane</keyword>
<proteinExistence type="predicted"/>
<dbReference type="Pfam" id="PF02518">
    <property type="entry name" value="HATPase_c"/>
    <property type="match status" value="1"/>
</dbReference>
<dbReference type="Proteomes" id="UP000692954">
    <property type="component" value="Unassembled WGS sequence"/>
</dbReference>
<sequence length="784" mass="90319">MCYSLELKTNLKLAKLTLLCNILGKLSLILSVCLIQINALSFICSLTLIVLDILRFIQYNKKLQNRNQYLQSSLNDVQSPSELSKLSENIWRQRIQEMNVQVLILGYSNLCVKYINQCFMELFRCVMEEELQKIILQELNFQIPQQYTEVFKSASLQMKRLRDKQRDPFCREFKNLESTKQVITAQTKKLEQILDEYKKGSFDSLIEASNNKALDISCTVKLQNSNNISLSGQIISDGKEITIFLNDISKQTELSQQKIKDDFKSKIIESFSHEMKTPLNSAKNLIESAISEQKIDNYTKTQYLHPAFNSLKLQSCIINDIIDFSNYYANSLYLQTKEFTFKELINEISGLFQQQFEMKNMGLRIVMVKNNFQTFNNDYNRLIQIIVNLLANSLKFSYSGNVIVRFKSLEQNILKIAIKDQGIGIEQEKLEKIQKTLSQFQETSDFIFSKNWHGFGLLISSILLTKLSSNSNRQLLQIKSQGKSLGTKITIFVEDQNKGQQIMLSRKSVKFGTKMISQNKIQIGTVIVTQVKTISNFQNNDIITPQFKTIEFCTDMMSIDKSSDFFTINKKVQELRSSNPKLISNLNNSQNSDSNLDINFKNLRQSNDSPSIQQQFKDMKSSRSSQIFSIKQLKYLEDQESQQNLLNFVQKKRCNCRRILSVDDEIFNQHSLCMLLQTLDFEVLVAFNGQQAIELLNQLQKCCDHCQLLDVILMDYQMPILNGIETTKLILEMIKAKKIPSINIIGLTAFTSESDIVNCLDAGMTYVLSKPLNLKDFKELLSNL</sequence>
<dbReference type="InterPro" id="IPR003661">
    <property type="entry name" value="HisK_dim/P_dom"/>
</dbReference>
<keyword evidence="3" id="KW-0812">Transmembrane</keyword>
<dbReference type="Pfam" id="PF00072">
    <property type="entry name" value="Response_reg"/>
    <property type="match status" value="1"/>
</dbReference>
<dbReference type="EMBL" id="CAJJDN010000137">
    <property type="protein sequence ID" value="CAD8122232.1"/>
    <property type="molecule type" value="Genomic_DNA"/>
</dbReference>
<evidence type="ECO:0000256" key="2">
    <source>
        <dbReference type="PROSITE-ProRule" id="PRU00169"/>
    </source>
</evidence>
<evidence type="ECO:0000259" key="4">
    <source>
        <dbReference type="PROSITE" id="PS50109"/>
    </source>
</evidence>
<accession>A0A8S1R580</accession>
<organism evidence="6 7">
    <name type="scientific">Paramecium sonneborni</name>
    <dbReference type="NCBI Taxonomy" id="65129"/>
    <lineage>
        <taxon>Eukaryota</taxon>
        <taxon>Sar</taxon>
        <taxon>Alveolata</taxon>
        <taxon>Ciliophora</taxon>
        <taxon>Intramacronucleata</taxon>
        <taxon>Oligohymenophorea</taxon>
        <taxon>Peniculida</taxon>
        <taxon>Parameciidae</taxon>
        <taxon>Paramecium</taxon>
    </lineage>
</organism>
<reference evidence="6" key="1">
    <citation type="submission" date="2021-01" db="EMBL/GenBank/DDBJ databases">
        <authorList>
            <consortium name="Genoscope - CEA"/>
            <person name="William W."/>
        </authorList>
    </citation>
    <scope>NUCLEOTIDE SEQUENCE</scope>
</reference>
<dbReference type="PROSITE" id="PS50109">
    <property type="entry name" value="HIS_KIN"/>
    <property type="match status" value="1"/>
</dbReference>
<comment type="caution">
    <text evidence="6">The sequence shown here is derived from an EMBL/GenBank/DDBJ whole genome shotgun (WGS) entry which is preliminary data.</text>
</comment>
<feature type="transmembrane region" description="Helical" evidence="3">
    <location>
        <begin position="28"/>
        <end position="54"/>
    </location>
</feature>
<dbReference type="InterPro" id="IPR005467">
    <property type="entry name" value="His_kinase_dom"/>
</dbReference>
<dbReference type="PANTHER" id="PTHR43719">
    <property type="entry name" value="TWO-COMPONENT HISTIDINE KINASE"/>
    <property type="match status" value="1"/>
</dbReference>
<evidence type="ECO:0000313" key="6">
    <source>
        <dbReference type="EMBL" id="CAD8122232.1"/>
    </source>
</evidence>
<dbReference type="AlphaFoldDB" id="A0A8S1R580"/>
<dbReference type="CDD" id="cd00082">
    <property type="entry name" value="HisKA"/>
    <property type="match status" value="1"/>
</dbReference>
<dbReference type="InterPro" id="IPR003594">
    <property type="entry name" value="HATPase_dom"/>
</dbReference>
<keyword evidence="1 2" id="KW-0597">Phosphoprotein</keyword>
<evidence type="ECO:0000313" key="7">
    <source>
        <dbReference type="Proteomes" id="UP000692954"/>
    </source>
</evidence>
<dbReference type="InterPro" id="IPR050956">
    <property type="entry name" value="2C_system_His_kinase"/>
</dbReference>
<keyword evidence="7" id="KW-1185">Reference proteome</keyword>
<dbReference type="CDD" id="cd17546">
    <property type="entry name" value="REC_hyHK_CKI1_RcsC-like"/>
    <property type="match status" value="1"/>
</dbReference>
<feature type="domain" description="Response regulatory" evidence="5">
    <location>
        <begin position="658"/>
        <end position="784"/>
    </location>
</feature>
<dbReference type="SMART" id="SM00387">
    <property type="entry name" value="HATPase_c"/>
    <property type="match status" value="1"/>
</dbReference>
<evidence type="ECO:0000256" key="3">
    <source>
        <dbReference type="SAM" id="Phobius"/>
    </source>
</evidence>
<dbReference type="PROSITE" id="PS50110">
    <property type="entry name" value="RESPONSE_REGULATORY"/>
    <property type="match status" value="1"/>
</dbReference>
<feature type="domain" description="Histidine kinase" evidence="4">
    <location>
        <begin position="270"/>
        <end position="497"/>
    </location>
</feature>